<dbReference type="OMA" id="LRLAWHE"/>
<dbReference type="PANTHER" id="PTHR33048:SF47">
    <property type="entry name" value="INTEGRAL MEMBRANE PROTEIN-RELATED"/>
    <property type="match status" value="1"/>
</dbReference>
<evidence type="ECO:0000256" key="6">
    <source>
        <dbReference type="SAM" id="Phobius"/>
    </source>
</evidence>
<evidence type="ECO:0000256" key="1">
    <source>
        <dbReference type="ARBA" id="ARBA00004141"/>
    </source>
</evidence>
<accession>C5FXV1</accession>
<dbReference type="InterPro" id="IPR052337">
    <property type="entry name" value="SAT4-like"/>
</dbReference>
<evidence type="ECO:0000256" key="2">
    <source>
        <dbReference type="ARBA" id="ARBA00022692"/>
    </source>
</evidence>
<reference evidence="9" key="1">
    <citation type="journal article" date="2012" name="MBio">
        <title>Comparative genome analysis of Trichophyton rubrum and related dermatophytes reveals candidate genes involved in infection.</title>
        <authorList>
            <person name="Martinez D.A."/>
            <person name="Oliver B.G."/>
            <person name="Graeser Y."/>
            <person name="Goldberg J.M."/>
            <person name="Li W."/>
            <person name="Martinez-Rossi N.M."/>
            <person name="Monod M."/>
            <person name="Shelest E."/>
            <person name="Barton R.C."/>
            <person name="Birch E."/>
            <person name="Brakhage A.A."/>
            <person name="Chen Z."/>
            <person name="Gurr S.J."/>
            <person name="Heiman D."/>
            <person name="Heitman J."/>
            <person name="Kosti I."/>
            <person name="Rossi A."/>
            <person name="Saif S."/>
            <person name="Samalova M."/>
            <person name="Saunders C.W."/>
            <person name="Shea T."/>
            <person name="Summerbell R.C."/>
            <person name="Xu J."/>
            <person name="Young S."/>
            <person name="Zeng Q."/>
            <person name="Birren B.W."/>
            <person name="Cuomo C.A."/>
            <person name="White T.C."/>
        </authorList>
    </citation>
    <scope>NUCLEOTIDE SEQUENCE [LARGE SCALE GENOMIC DNA]</scope>
    <source>
        <strain evidence="9">ATCC MYA-4605 / CBS 113480</strain>
    </source>
</reference>
<evidence type="ECO:0000256" key="4">
    <source>
        <dbReference type="ARBA" id="ARBA00023136"/>
    </source>
</evidence>
<dbReference type="RefSeq" id="XP_002843385.1">
    <property type="nucleotide sequence ID" value="XM_002843339.1"/>
</dbReference>
<dbReference type="InterPro" id="IPR049326">
    <property type="entry name" value="Rhodopsin_dom_fungi"/>
</dbReference>
<dbReference type="OrthoDB" id="10017208at2759"/>
<comment type="subcellular location">
    <subcellularLocation>
        <location evidence="1">Membrane</location>
        <topology evidence="1">Multi-pass membrane protein</topology>
    </subcellularLocation>
</comment>
<sequence length="278" mass="30923">MPEYTPLAKWTLITSWTLTVLGFLSTALSVFVYRKVGFDVALVIVSFILATILVTLSTWAIVDEGQGMHEQDISTAQLDHMAKSLLVSEALWSIVNSLMRIAACLFLRKIFKVCDRFRLLAILMLLSGLLAIASVLQVFLMCRPFAASWDKTIPGTCGNQMISFMVFESFGLALDVAILAIPAWQIMMLRLSFRSRLEVIALLDVGVIVLVVSGLRIKALYNAVSQDFSYSNSYMSLLSAVGTMIGIICCGFPALRSITTRRKQEPHEQLADMDEHKR</sequence>
<feature type="transmembrane region" description="Helical" evidence="6">
    <location>
        <begin position="119"/>
        <end position="141"/>
    </location>
</feature>
<dbReference type="VEuPathDB" id="FungiDB:MCYG_07168"/>
<feature type="transmembrane region" description="Helical" evidence="6">
    <location>
        <begin position="12"/>
        <end position="33"/>
    </location>
</feature>
<feature type="transmembrane region" description="Helical" evidence="6">
    <location>
        <begin position="233"/>
        <end position="255"/>
    </location>
</feature>
<keyword evidence="4 6" id="KW-0472">Membrane</keyword>
<dbReference type="Proteomes" id="UP000002035">
    <property type="component" value="Unassembled WGS sequence"/>
</dbReference>
<organism evidence="8 9">
    <name type="scientific">Arthroderma otae (strain ATCC MYA-4605 / CBS 113480)</name>
    <name type="common">Microsporum canis</name>
    <dbReference type="NCBI Taxonomy" id="554155"/>
    <lineage>
        <taxon>Eukaryota</taxon>
        <taxon>Fungi</taxon>
        <taxon>Dikarya</taxon>
        <taxon>Ascomycota</taxon>
        <taxon>Pezizomycotina</taxon>
        <taxon>Eurotiomycetes</taxon>
        <taxon>Eurotiomycetidae</taxon>
        <taxon>Onygenales</taxon>
        <taxon>Arthrodermataceae</taxon>
        <taxon>Microsporum</taxon>
    </lineage>
</organism>
<keyword evidence="3 6" id="KW-1133">Transmembrane helix</keyword>
<evidence type="ECO:0000313" key="8">
    <source>
        <dbReference type="EMBL" id="EEQ34349.1"/>
    </source>
</evidence>
<feature type="domain" description="Rhodopsin" evidence="7">
    <location>
        <begin position="31"/>
        <end position="260"/>
    </location>
</feature>
<feature type="transmembrane region" description="Helical" evidence="6">
    <location>
        <begin position="90"/>
        <end position="107"/>
    </location>
</feature>
<feature type="transmembrane region" description="Helical" evidence="6">
    <location>
        <begin position="40"/>
        <end position="62"/>
    </location>
</feature>
<dbReference type="GO" id="GO:0016020">
    <property type="term" value="C:membrane"/>
    <property type="evidence" value="ECO:0007669"/>
    <property type="project" value="UniProtKB-SubCell"/>
</dbReference>
<evidence type="ECO:0000256" key="5">
    <source>
        <dbReference type="ARBA" id="ARBA00038359"/>
    </source>
</evidence>
<dbReference type="HOGENOM" id="CLU_028200_0_1_1"/>
<keyword evidence="9" id="KW-1185">Reference proteome</keyword>
<protein>
    <recommendedName>
        <fullName evidence="7">Rhodopsin domain-containing protein</fullName>
    </recommendedName>
</protein>
<feature type="transmembrane region" description="Helical" evidence="6">
    <location>
        <begin position="199"/>
        <end position="221"/>
    </location>
</feature>
<evidence type="ECO:0000259" key="7">
    <source>
        <dbReference type="Pfam" id="PF20684"/>
    </source>
</evidence>
<dbReference type="EMBL" id="DS995707">
    <property type="protein sequence ID" value="EEQ34349.1"/>
    <property type="molecule type" value="Genomic_DNA"/>
</dbReference>
<dbReference type="PANTHER" id="PTHR33048">
    <property type="entry name" value="PTH11-LIKE INTEGRAL MEMBRANE PROTEIN (AFU_ORTHOLOGUE AFUA_5G11245)"/>
    <property type="match status" value="1"/>
</dbReference>
<name>C5FXV1_ARTOC</name>
<dbReference type="GeneID" id="9230457"/>
<gene>
    <name evidence="8" type="ORF">MCYG_07168</name>
</gene>
<dbReference type="AlphaFoldDB" id="C5FXV1"/>
<comment type="similarity">
    <text evidence="5">Belongs to the SAT4 family.</text>
</comment>
<dbReference type="eggNOG" id="ENOG502SKVB">
    <property type="taxonomic scope" value="Eukaryota"/>
</dbReference>
<keyword evidence="2 6" id="KW-0812">Transmembrane</keyword>
<proteinExistence type="inferred from homology"/>
<dbReference type="STRING" id="554155.C5FXV1"/>
<evidence type="ECO:0000256" key="3">
    <source>
        <dbReference type="ARBA" id="ARBA00022989"/>
    </source>
</evidence>
<dbReference type="Pfam" id="PF20684">
    <property type="entry name" value="Fung_rhodopsin"/>
    <property type="match status" value="1"/>
</dbReference>
<evidence type="ECO:0000313" key="9">
    <source>
        <dbReference type="Proteomes" id="UP000002035"/>
    </source>
</evidence>
<feature type="transmembrane region" description="Helical" evidence="6">
    <location>
        <begin position="161"/>
        <end position="187"/>
    </location>
</feature>